<evidence type="ECO:0000256" key="2">
    <source>
        <dbReference type="ARBA" id="ARBA00010609"/>
    </source>
</evidence>
<dbReference type="InterPro" id="IPR011707">
    <property type="entry name" value="Cu-oxidase-like_N"/>
</dbReference>
<dbReference type="SMART" id="SM00665">
    <property type="entry name" value="B561"/>
    <property type="match status" value="1"/>
</dbReference>
<feature type="signal peptide" evidence="12">
    <location>
        <begin position="1"/>
        <end position="17"/>
    </location>
</feature>
<comment type="similarity">
    <text evidence="2">Belongs to the multicopper oxidase family.</text>
</comment>
<feature type="compositionally biased region" description="Pro residues" evidence="10">
    <location>
        <begin position="2054"/>
        <end position="2063"/>
    </location>
</feature>
<dbReference type="PANTHER" id="PTHR31356">
    <property type="entry name" value="THYLAKOID LUMENAL 29 KDA PROTEIN, CHLOROPLASTIC-RELATED"/>
    <property type="match status" value="1"/>
</dbReference>
<evidence type="ECO:0000313" key="15">
    <source>
        <dbReference type="EMBL" id="KAL1499200.1"/>
    </source>
</evidence>
<name>A0AB34IGH8_PRYPA</name>
<keyword evidence="7" id="KW-0560">Oxidoreductase</keyword>
<dbReference type="GO" id="GO:0020037">
    <property type="term" value="F:heme binding"/>
    <property type="evidence" value="ECO:0007669"/>
    <property type="project" value="InterPro"/>
</dbReference>
<gene>
    <name evidence="15" type="ORF">AB1Y20_013708</name>
</gene>
<feature type="region of interest" description="Disordered" evidence="10">
    <location>
        <begin position="145"/>
        <end position="177"/>
    </location>
</feature>
<evidence type="ECO:0000256" key="11">
    <source>
        <dbReference type="SAM" id="Phobius"/>
    </source>
</evidence>
<evidence type="ECO:0008006" key="17">
    <source>
        <dbReference type="Google" id="ProtNLM"/>
    </source>
</evidence>
<feature type="domain" description="DOMON" evidence="13">
    <location>
        <begin position="1254"/>
        <end position="1374"/>
    </location>
</feature>
<dbReference type="PROSITE" id="PS00435">
    <property type="entry name" value="PEROXIDASE_1"/>
    <property type="match status" value="1"/>
</dbReference>
<evidence type="ECO:0000259" key="13">
    <source>
        <dbReference type="PROSITE" id="PS50836"/>
    </source>
</evidence>
<sequence>MKASLQALVLVASGVTAFPSYLSCDRPLVVGHVIMGKEAIEETASATAFEGKECGGTYTPGEELTLTVSGGGTYMLEVSGGTLSISGNKCNSRRYANLGSSTASYAMATSVDKSLVEAWIGRGTGPTLADMPVAIFSKCTLTAAPASSTPTPAPSPGTSPTPAPTTSPTESKGGGAPLIVLPSHSSSGLELFVSLTIEQYLLVLPDDLQQYTSGYNGGLTGPTIRVKPGSTLHVELKNQLRRKTNLHTHGLHVHGRQPGDDVFVGTEPGDSFDYTFEIPSDHMRGTFLYHPHYHGSTAIQAGGGAAGLIIVEDAPNQLPSEIATLPEILIVLSHLDMPHLKSMGIEEETQCVAQGFSQEECDEPSWSDGPISDWLVRCPVGTHEFKDQSSRRRLAPNQVPLITVMAIIKVTEGGFTPCDLPTFEVNRPCYLVDLRDSAPNATLDFKMGPTPYINGAKFDEAISIITTWEGALSASHIYRLEGRTKDEIARGWIGLADVVSATREEGMSTMVANVPFSDSCNLGELVICRNKPTIIIAARGYSDHLGVHPGQTRITIDTNHLHIQPRAVKWDLWLHVISMSLAWLFCAPLALFCARARHLNTFKPFLLRTRFKGGRQYWYLVHRNCLITAVTLTTFAGVLMVARTDIHFAVTHSYFGVVTMCLASVQMIDAWLRPKHGHKWRKFWERLHKTLGISVLILGIKAAVQEAARRIEELCLEDLTNGPKFIRLAFRDAGTYDAAHDLYGPRASMRFEPEASHPSNRGLNEVRKLLEPIKQAFPVLSYADLWQLAAVVSIEMMGGPRVPFRVGRIDASGPEECGPAGMLPGAHDTAEELRSAFNRMGFNDGELVALMGAHTVGICRVRNSGFRGPWDLTSLRFDNLYYREVLKSDRWLYDGSQLNAANGDGTMLLETDLHMSTDAAFATWTRLFADDELMWFEMFAGAFQKLGELGHASSSLASADYTLFSVHTGQLQAAVEQAAQLVQILVEKHRVGPAFVRLAWQDAGTYNATDGKYGPRASMRFEPEASHPSNRGLERIRSMLEPIKQAVPVLSYADLWQLAAVVSIEMLGGPRVPFKVGRIDASGPEECAPPGMLPDAHDTAEELRSAFNRMGFNDRERVALMGAHTLGRCQPQNSGFDGAWTSDPLAFDNQYFKQQFDQQWASTGEIYENGLQDGTVRLNADMHLSTEPQLIRWATAFAGDEALFFSSFASAFQKMSQLGHTSLRDATFSLSPISPAMTNAHGDSVCLNRERGSCIVLLSWTVHPEDDSATATVKVAHPVGWVALAVSKEGRMTYPEPSYAIIGSNIGIRKHILQAQDVTSLTRSAPLDSEQSVRDASFERSNGFATLRFRTNLTWFTRYADAGTGASFFMYAHGAPGDTSAALGYHGKANRGNRQVSAFGLRQDSASLLAQEQVQNATTMIAKLVATRHVGPALVRLAWQDAGTFDARQHKYGPRASMRFDPEASHPSNRGLNDVRALLEPIKQAASLLSYADLWQLAAVVSIEMMGGPRVPFRIGRIDASGPEECAPAGMLPGAHDSAEELRSAFNRMGFNDEELVALAGARTLGRCHFQNSGFDGSWTPDPLSFDNKFYTTILADNISHDGNKWISVHGIMLDADLAFKNDSKFRVYTDRFAGSEPTFFEAFAKAFSKLSELGWTGLAPVSYTIPTMPVAAVGVSDGVTTDIQLGDTSQQPLPPSPPFVQTKSFSPRPGVVLEWTRTGVAATRVSLRVELHVQWLAFAVSATGKMILPLPSRAVVGTMSQGVYQRTLVAKDMTAISSSAPIDSVQSLTNASLTQVDGATILAFTVDHSFLTQFTEGGSAVNFIFSHGEPDSPSSTFGYHGPRRGSMLIQDFETTSISAPSSPPPSPWLPLSTAPVEFTPQAGVSLVVALKEVSSVASIKLVLQRQVPWLSVAVSHSGWMTDPNSSKAVVGDLASSVFEYNLVSQNPSMPAKSVKKPIDNAGLIESSVSFADGLTVLQFDIPVGWLTTFARTGDVWLLWAHGSATLPSRFPSYHAGHRGAVLVSREDLLGEYLSPNLPPPGSNGGGDDASGSNPPPPPPQPPDASSCDCGDEVDWCGEMEAFKVAKCYVSDVSLTPTTFSTNHSVDYDHELLLSSEYRIKWKVHGAHPNGEISIFLEARTTGWLGFGLMGDPSADGNGMINSDIYIGAVVDGVADVLDTWSSTVAAPIQDKQFGHTNDIYDIGGFENAERGMTTIWFTRKLVTNDTWDYNFDPGVSIPIIFAYSRKNVDSFSHYHGPTRGFDQIVFIPLVPPHDFSNLAIAAGVAVAMVLFMLVVDYSKKRMQAAAVRAARLAVLTKQIDDSVEGAGKFMFGMVLLRASDFLKHGKFIPYETLRDANEVKLLDTIAAARKFAIDKSIIFFSHQWLGWDEPDPNRVHYACMKNAVERIIEESTTSLEQTWVWVDYSCMPQLNQTTLGLAVSDLSEVACLATFFVVVAPPTLHQDSGAKCDLISYQARGWCRLEQFSFVCTGKTGSMLVSTGGGEETFAPYISQPAEWKKQALWVLQGEYTCCSRSKNHTVGDMLCDKAKLKPALLRMYMKAICHLPPCPLREQLLERDFEILHADSFDDYIVTLARKKFAQVSTMATKIRRLSFTRDFHSTVSHPFHKHAAASETANDTFSDTSFNLMPFGHPSKDEDLRDVSILHGPSLVESKRRQVAESQLQVTTSSLQNSRPQPNCFSSDGTDALGKAGEGVPVDRTVITKMELTLEN</sequence>
<feature type="compositionally biased region" description="Pro residues" evidence="10">
    <location>
        <begin position="151"/>
        <end position="165"/>
    </location>
</feature>
<dbReference type="EMBL" id="JBGBPQ010000026">
    <property type="protein sequence ID" value="KAL1499200.1"/>
    <property type="molecule type" value="Genomic_DNA"/>
</dbReference>
<feature type="chain" id="PRO_5044321477" description="L-ascorbate peroxidase" evidence="12">
    <location>
        <begin position="18"/>
        <end position="2731"/>
    </location>
</feature>
<comment type="similarity">
    <text evidence="9">Belongs to the peroxidase family.</text>
</comment>
<dbReference type="Proteomes" id="UP001515480">
    <property type="component" value="Unassembled WGS sequence"/>
</dbReference>
<dbReference type="InterPro" id="IPR002207">
    <property type="entry name" value="Peroxidase_I"/>
</dbReference>
<feature type="region of interest" description="Disordered" evidence="10">
    <location>
        <begin position="2684"/>
        <end position="2712"/>
    </location>
</feature>
<feature type="domain" description="Plant heme peroxidase family profile" evidence="14">
    <location>
        <begin position="1033"/>
        <end position="1258"/>
    </location>
</feature>
<feature type="domain" description="Plant heme peroxidase family profile" evidence="14">
    <location>
        <begin position="711"/>
        <end position="979"/>
    </location>
</feature>
<dbReference type="InterPro" id="IPR006593">
    <property type="entry name" value="Cyt_b561/ferric_Rdtase_TM"/>
</dbReference>
<dbReference type="GO" id="GO:0004601">
    <property type="term" value="F:peroxidase activity"/>
    <property type="evidence" value="ECO:0007669"/>
    <property type="project" value="InterPro"/>
</dbReference>
<dbReference type="InterPro" id="IPR005018">
    <property type="entry name" value="DOMON_domain"/>
</dbReference>
<dbReference type="InterPro" id="IPR045266">
    <property type="entry name" value="DOH_DOMON"/>
</dbReference>
<dbReference type="PROSITE" id="PS50873">
    <property type="entry name" value="PEROXIDASE_4"/>
    <property type="match status" value="3"/>
</dbReference>
<evidence type="ECO:0000256" key="12">
    <source>
        <dbReference type="SAM" id="SignalP"/>
    </source>
</evidence>
<dbReference type="PROSITE" id="PS50836">
    <property type="entry name" value="DOMON"/>
    <property type="match status" value="2"/>
</dbReference>
<keyword evidence="5" id="KW-0249">Electron transport</keyword>
<evidence type="ECO:0000256" key="5">
    <source>
        <dbReference type="ARBA" id="ARBA00022982"/>
    </source>
</evidence>
<dbReference type="GO" id="GO:0016020">
    <property type="term" value="C:membrane"/>
    <property type="evidence" value="ECO:0007669"/>
    <property type="project" value="UniProtKB-SubCell"/>
</dbReference>
<dbReference type="Pfam" id="PF07732">
    <property type="entry name" value="Cu-oxidase_3"/>
    <property type="match status" value="1"/>
</dbReference>
<dbReference type="SMART" id="SM00664">
    <property type="entry name" value="DoH"/>
    <property type="match status" value="2"/>
</dbReference>
<accession>A0AB34IGH8</accession>
<feature type="transmembrane region" description="Helical" evidence="11">
    <location>
        <begin position="617"/>
        <end position="640"/>
    </location>
</feature>
<dbReference type="Pfam" id="PF00141">
    <property type="entry name" value="peroxidase"/>
    <property type="match status" value="3"/>
</dbReference>
<dbReference type="Gene3D" id="2.60.40.420">
    <property type="entry name" value="Cupredoxins - blue copper proteins"/>
    <property type="match status" value="1"/>
</dbReference>
<evidence type="ECO:0000256" key="7">
    <source>
        <dbReference type="ARBA" id="ARBA00023002"/>
    </source>
</evidence>
<dbReference type="GO" id="GO:0034599">
    <property type="term" value="P:cellular response to oxidative stress"/>
    <property type="evidence" value="ECO:0007669"/>
    <property type="project" value="InterPro"/>
</dbReference>
<dbReference type="InterPro" id="IPR019793">
    <property type="entry name" value="Peroxidases_heam-ligand_BS"/>
</dbReference>
<dbReference type="InterPro" id="IPR002016">
    <property type="entry name" value="Haem_peroxidase"/>
</dbReference>
<evidence type="ECO:0000256" key="10">
    <source>
        <dbReference type="SAM" id="MobiDB-lite"/>
    </source>
</evidence>
<keyword evidence="16" id="KW-1185">Reference proteome</keyword>
<feature type="transmembrane region" description="Helical" evidence="11">
    <location>
        <begin position="572"/>
        <end position="596"/>
    </location>
</feature>
<dbReference type="CDD" id="cd09631">
    <property type="entry name" value="DOMON_DOH"/>
    <property type="match status" value="3"/>
</dbReference>
<dbReference type="CDD" id="cd08760">
    <property type="entry name" value="Cyt_b561_FRRS1_like"/>
    <property type="match status" value="1"/>
</dbReference>
<dbReference type="Pfam" id="PF03188">
    <property type="entry name" value="Cytochrom_B561"/>
    <property type="match status" value="1"/>
</dbReference>
<organism evidence="15 16">
    <name type="scientific">Prymnesium parvum</name>
    <name type="common">Toxic golden alga</name>
    <dbReference type="NCBI Taxonomy" id="97485"/>
    <lineage>
        <taxon>Eukaryota</taxon>
        <taxon>Haptista</taxon>
        <taxon>Haptophyta</taxon>
        <taxon>Prymnesiophyceae</taxon>
        <taxon>Prymnesiales</taxon>
        <taxon>Prymnesiaceae</taxon>
        <taxon>Prymnesium</taxon>
    </lineage>
</organism>
<dbReference type="PRINTS" id="PR00459">
    <property type="entry name" value="ASPEROXIDASE"/>
</dbReference>
<protein>
    <recommendedName>
        <fullName evidence="17">L-ascorbate peroxidase</fullName>
    </recommendedName>
</protein>
<keyword evidence="3" id="KW-0813">Transport</keyword>
<evidence type="ECO:0000313" key="16">
    <source>
        <dbReference type="Proteomes" id="UP001515480"/>
    </source>
</evidence>
<dbReference type="GO" id="GO:0042744">
    <property type="term" value="P:hydrogen peroxide catabolic process"/>
    <property type="evidence" value="ECO:0007669"/>
    <property type="project" value="TreeGrafter"/>
</dbReference>
<keyword evidence="12" id="KW-0732">Signal</keyword>
<reference evidence="15 16" key="1">
    <citation type="journal article" date="2024" name="Science">
        <title>Giant polyketide synthase enzymes in the biosynthesis of giant marine polyether toxins.</title>
        <authorList>
            <person name="Fallon T.R."/>
            <person name="Shende V.V."/>
            <person name="Wierzbicki I.H."/>
            <person name="Pendleton A.L."/>
            <person name="Watervoot N.F."/>
            <person name="Auber R.P."/>
            <person name="Gonzalez D.J."/>
            <person name="Wisecaver J.H."/>
            <person name="Moore B.S."/>
        </authorList>
    </citation>
    <scope>NUCLEOTIDE SEQUENCE [LARGE SCALE GENOMIC DNA]</scope>
    <source>
        <strain evidence="15 16">12B1</strain>
    </source>
</reference>
<keyword evidence="6 11" id="KW-1133">Transmembrane helix</keyword>
<dbReference type="Pfam" id="PF03351">
    <property type="entry name" value="DOMON"/>
    <property type="match status" value="1"/>
</dbReference>
<evidence type="ECO:0000256" key="9">
    <source>
        <dbReference type="RuleBase" id="RU004241"/>
    </source>
</evidence>
<proteinExistence type="inferred from homology"/>
<feature type="compositionally biased region" description="Polar residues" evidence="10">
    <location>
        <begin position="2684"/>
        <end position="2704"/>
    </location>
</feature>
<dbReference type="Gene3D" id="1.10.420.10">
    <property type="entry name" value="Peroxidase, domain 2"/>
    <property type="match status" value="3"/>
</dbReference>
<dbReference type="GO" id="GO:0005507">
    <property type="term" value="F:copper ion binding"/>
    <property type="evidence" value="ECO:0007669"/>
    <property type="project" value="InterPro"/>
</dbReference>
<dbReference type="InterPro" id="IPR044831">
    <property type="entry name" value="Ccp1-like"/>
</dbReference>
<dbReference type="InterPro" id="IPR010255">
    <property type="entry name" value="Haem_peroxidase_sf"/>
</dbReference>
<feature type="domain" description="DOMON" evidence="13">
    <location>
        <begin position="2116"/>
        <end position="2245"/>
    </location>
</feature>
<dbReference type="SUPFAM" id="SSF48113">
    <property type="entry name" value="Heme-dependent peroxidases"/>
    <property type="match status" value="3"/>
</dbReference>
<dbReference type="SUPFAM" id="SSF49503">
    <property type="entry name" value="Cupredoxins"/>
    <property type="match status" value="1"/>
</dbReference>
<dbReference type="GO" id="GO:0000302">
    <property type="term" value="P:response to reactive oxygen species"/>
    <property type="evidence" value="ECO:0007669"/>
    <property type="project" value="TreeGrafter"/>
</dbReference>
<keyword evidence="4 11" id="KW-0812">Transmembrane</keyword>
<comment type="caution">
    <text evidence="15">The sequence shown here is derived from an EMBL/GenBank/DDBJ whole genome shotgun (WGS) entry which is preliminary data.</text>
</comment>
<dbReference type="Gene3D" id="1.10.520.10">
    <property type="match status" value="3"/>
</dbReference>
<evidence type="ECO:0000256" key="3">
    <source>
        <dbReference type="ARBA" id="ARBA00022448"/>
    </source>
</evidence>
<evidence type="ECO:0000256" key="4">
    <source>
        <dbReference type="ARBA" id="ARBA00022692"/>
    </source>
</evidence>
<evidence type="ECO:0000256" key="6">
    <source>
        <dbReference type="ARBA" id="ARBA00022989"/>
    </source>
</evidence>
<evidence type="ECO:0000259" key="14">
    <source>
        <dbReference type="PROSITE" id="PS50873"/>
    </source>
</evidence>
<feature type="domain" description="Plant heme peroxidase family profile" evidence="14">
    <location>
        <begin position="1472"/>
        <end position="1658"/>
    </location>
</feature>
<dbReference type="InterPro" id="IPR008972">
    <property type="entry name" value="Cupredoxin"/>
</dbReference>
<dbReference type="PRINTS" id="PR00458">
    <property type="entry name" value="PEROXIDASE"/>
</dbReference>
<dbReference type="Gene3D" id="1.20.120.1770">
    <property type="match status" value="1"/>
</dbReference>
<keyword evidence="8 11" id="KW-0472">Membrane</keyword>
<evidence type="ECO:0000256" key="8">
    <source>
        <dbReference type="ARBA" id="ARBA00023136"/>
    </source>
</evidence>
<evidence type="ECO:0000256" key="1">
    <source>
        <dbReference type="ARBA" id="ARBA00004370"/>
    </source>
</evidence>
<dbReference type="PANTHER" id="PTHR31356:SF66">
    <property type="entry name" value="CATALASE-PEROXIDASE"/>
    <property type="match status" value="1"/>
</dbReference>
<comment type="subcellular location">
    <subcellularLocation>
        <location evidence="1">Membrane</location>
    </subcellularLocation>
</comment>
<feature type="region of interest" description="Disordered" evidence="10">
    <location>
        <begin position="2034"/>
        <end position="2069"/>
    </location>
</feature>